<feature type="compositionally biased region" description="Basic and acidic residues" evidence="3">
    <location>
        <begin position="1"/>
        <end position="12"/>
    </location>
</feature>
<dbReference type="PANTHER" id="PTHR42991">
    <property type="entry name" value="ALDEHYDE DEHYDROGENASE"/>
    <property type="match status" value="1"/>
</dbReference>
<comment type="caution">
    <text evidence="5">The sequence shown here is derived from an EMBL/GenBank/DDBJ whole genome shotgun (WGS) entry which is preliminary data.</text>
</comment>
<comment type="similarity">
    <text evidence="1">Belongs to the aldehyde dehydrogenase family.</text>
</comment>
<evidence type="ECO:0000256" key="2">
    <source>
        <dbReference type="ARBA" id="ARBA00023002"/>
    </source>
</evidence>
<dbReference type="Pfam" id="PF00171">
    <property type="entry name" value="Aldedh"/>
    <property type="match status" value="1"/>
</dbReference>
<reference evidence="5 6" key="1">
    <citation type="submission" date="2024-06" db="EMBL/GenBank/DDBJ databases">
        <title>Sorghum-associated microbial communities from plants grown in Nebraska, USA.</title>
        <authorList>
            <person name="Schachtman D."/>
        </authorList>
    </citation>
    <scope>NUCLEOTIDE SEQUENCE [LARGE SCALE GENOMIC DNA]</scope>
    <source>
        <strain evidence="5 6">3552</strain>
    </source>
</reference>
<protein>
    <submittedName>
        <fullName evidence="5">Acyl-CoA reductase-like NAD-dependent aldehyde dehydrogenase</fullName>
    </submittedName>
</protein>
<dbReference type="InterPro" id="IPR015590">
    <property type="entry name" value="Aldehyde_DH_dom"/>
</dbReference>
<gene>
    <name evidence="5" type="ORF">ABIE37_000304</name>
</gene>
<keyword evidence="2" id="KW-0560">Oxidoreductase</keyword>
<keyword evidence="6" id="KW-1185">Reference proteome</keyword>
<dbReference type="InterPro" id="IPR051020">
    <property type="entry name" value="ALDH-related_metabolic_enz"/>
</dbReference>
<evidence type="ECO:0000256" key="3">
    <source>
        <dbReference type="SAM" id="MobiDB-lite"/>
    </source>
</evidence>
<dbReference type="Proteomes" id="UP001549307">
    <property type="component" value="Unassembled WGS sequence"/>
</dbReference>
<evidence type="ECO:0000259" key="4">
    <source>
        <dbReference type="Pfam" id="PF00171"/>
    </source>
</evidence>
<feature type="region of interest" description="Disordered" evidence="3">
    <location>
        <begin position="1"/>
        <end position="21"/>
    </location>
</feature>
<dbReference type="Gene3D" id="3.40.309.10">
    <property type="entry name" value="Aldehyde Dehydrogenase, Chain A, domain 2"/>
    <property type="match status" value="1"/>
</dbReference>
<feature type="domain" description="Aldehyde dehydrogenase" evidence="4">
    <location>
        <begin position="1"/>
        <end position="161"/>
    </location>
</feature>
<sequence>MKTGDPRNEHTDVGPMISHDSAADAKRKIDEAVSAGAQLLTGGTLNGPVLTPAVLTGVPRTCEAWSEELFAPVVLIEPFDSAEEAIELANDSEYALQAGVFTQDLSRALQTAKAIDAGGVMINDSSDYRHDAMPFGGSKYGSMGREGVHFAYEEMTQPKVIAIAS</sequence>
<organism evidence="5 6">
    <name type="scientific">Arthrobacter bambusae</name>
    <dbReference type="NCBI Taxonomy" id="1338426"/>
    <lineage>
        <taxon>Bacteria</taxon>
        <taxon>Bacillati</taxon>
        <taxon>Actinomycetota</taxon>
        <taxon>Actinomycetes</taxon>
        <taxon>Micrococcales</taxon>
        <taxon>Micrococcaceae</taxon>
        <taxon>Arthrobacter</taxon>
    </lineage>
</organism>
<accession>A0ABV2P1A5</accession>
<dbReference type="PANTHER" id="PTHR42991:SF1">
    <property type="entry name" value="ALDEHYDE DEHYDROGENASE"/>
    <property type="match status" value="1"/>
</dbReference>
<dbReference type="EMBL" id="JBEPSN010000001">
    <property type="protein sequence ID" value="MET4538549.1"/>
    <property type="molecule type" value="Genomic_DNA"/>
</dbReference>
<evidence type="ECO:0000313" key="6">
    <source>
        <dbReference type="Proteomes" id="UP001549307"/>
    </source>
</evidence>
<dbReference type="InterPro" id="IPR016161">
    <property type="entry name" value="Ald_DH/histidinol_DH"/>
</dbReference>
<dbReference type="InterPro" id="IPR016162">
    <property type="entry name" value="Ald_DH_N"/>
</dbReference>
<name>A0ABV2P1A5_9MICC</name>
<evidence type="ECO:0000256" key="1">
    <source>
        <dbReference type="ARBA" id="ARBA00009986"/>
    </source>
</evidence>
<dbReference type="SUPFAM" id="SSF53720">
    <property type="entry name" value="ALDH-like"/>
    <property type="match status" value="1"/>
</dbReference>
<evidence type="ECO:0000313" key="5">
    <source>
        <dbReference type="EMBL" id="MET4538549.1"/>
    </source>
</evidence>
<dbReference type="Gene3D" id="3.40.605.10">
    <property type="entry name" value="Aldehyde Dehydrogenase, Chain A, domain 1"/>
    <property type="match status" value="1"/>
</dbReference>
<dbReference type="InterPro" id="IPR016163">
    <property type="entry name" value="Ald_DH_C"/>
</dbReference>
<proteinExistence type="inferred from homology"/>